<dbReference type="GO" id="GO:0003676">
    <property type="term" value="F:nucleic acid binding"/>
    <property type="evidence" value="ECO:0007669"/>
    <property type="project" value="InterPro"/>
</dbReference>
<evidence type="ECO:0000313" key="2">
    <source>
        <dbReference type="EMBL" id="MBP1922948.1"/>
    </source>
</evidence>
<evidence type="ECO:0000313" key="3">
    <source>
        <dbReference type="Proteomes" id="UP000823588"/>
    </source>
</evidence>
<dbReference type="AlphaFoldDB" id="A0A8T4GEN5"/>
<organism evidence="2 3">
    <name type="scientific">Halorubrum alkaliphilum</name>
    <dbReference type="NCBI Taxonomy" id="261290"/>
    <lineage>
        <taxon>Archaea</taxon>
        <taxon>Methanobacteriati</taxon>
        <taxon>Methanobacteriota</taxon>
        <taxon>Stenosarchaea group</taxon>
        <taxon>Halobacteria</taxon>
        <taxon>Halobacteriales</taxon>
        <taxon>Haloferacaceae</taxon>
        <taxon>Halorubrum</taxon>
    </lineage>
</organism>
<feature type="region of interest" description="Disordered" evidence="1">
    <location>
        <begin position="1"/>
        <end position="31"/>
    </location>
</feature>
<reference evidence="2" key="1">
    <citation type="submission" date="2021-03" db="EMBL/GenBank/DDBJ databases">
        <title>Genomic Encyclopedia of Type Strains, Phase IV (KMG-IV): sequencing the most valuable type-strain genomes for metagenomic binning, comparative biology and taxonomic classification.</title>
        <authorList>
            <person name="Goeker M."/>
        </authorList>
    </citation>
    <scope>NUCLEOTIDE SEQUENCE</scope>
    <source>
        <strain evidence="2">DSM 23564</strain>
    </source>
</reference>
<protein>
    <recommendedName>
        <fullName evidence="4">DUF91 domain-containing protein</fullName>
    </recommendedName>
</protein>
<dbReference type="Gene3D" id="3.40.1350.10">
    <property type="match status" value="1"/>
</dbReference>
<dbReference type="Proteomes" id="UP000823588">
    <property type="component" value="Unassembled WGS sequence"/>
</dbReference>
<keyword evidence="3" id="KW-1185">Reference proteome</keyword>
<dbReference type="OrthoDB" id="240492at2157"/>
<dbReference type="InterPro" id="IPR011856">
    <property type="entry name" value="tRNA_endonuc-like_dom_sf"/>
</dbReference>
<accession>A0A8T4GEN5</accession>
<sequence length="371" mass="41947">MRAFKSKPTPADGSTSVSELNHQPVDTEQELESLLHKNPELLLNEQVFIFSRQPSLDPGLPDLVALDQFGNVTVFELKRGLSGSGSASEESILSQPQQYARALAPFDYDDLNELYQEYRQQIQTGEWEVGSSAVPAESLDDAFEAVFGQPLKSGWFNQQQRLVVLAEEITDQTAQNARYLQDQGLNLQCQEVRLYNNPDEQTDVLISNVVVDYDLREVRPDRHGKPTYEDISRQIVDRTLGYVGDLLHAQNPDAVVSDFSRREPTVQSQNPDHPEGIEYSLRVKPIENDTVRVSLDVNNGDGLVKTVRNAEQQFRQQGFEVSHTRSTYRVVMFTWGIETVEPLYDEQIQDEIASKFADLIETAHGVFDASR</sequence>
<comment type="caution">
    <text evidence="2">The sequence shown here is derived from an EMBL/GenBank/DDBJ whole genome shotgun (WGS) entry which is preliminary data.</text>
</comment>
<evidence type="ECO:0008006" key="4">
    <source>
        <dbReference type="Google" id="ProtNLM"/>
    </source>
</evidence>
<name>A0A8T4GEN5_9EURY</name>
<evidence type="ECO:0000256" key="1">
    <source>
        <dbReference type="SAM" id="MobiDB-lite"/>
    </source>
</evidence>
<proteinExistence type="predicted"/>
<gene>
    <name evidence="2" type="ORF">J2751_001981</name>
</gene>
<dbReference type="EMBL" id="JAGGKQ010000014">
    <property type="protein sequence ID" value="MBP1922948.1"/>
    <property type="molecule type" value="Genomic_DNA"/>
</dbReference>
<dbReference type="RefSeq" id="WP_209485577.1">
    <property type="nucleotide sequence ID" value="NZ_JAGGKQ010000014.1"/>
</dbReference>
<feature type="compositionally biased region" description="Polar residues" evidence="1">
    <location>
        <begin position="12"/>
        <end position="26"/>
    </location>
</feature>